<keyword evidence="1" id="KW-0732">Signal</keyword>
<comment type="caution">
    <text evidence="2">The sequence shown here is derived from an EMBL/GenBank/DDBJ whole genome shotgun (WGS) entry which is preliminary data.</text>
</comment>
<name>A0A849C6H7_9NOCA</name>
<feature type="chain" id="PRO_5038689550" description="Secreted protein" evidence="1">
    <location>
        <begin position="32"/>
        <end position="134"/>
    </location>
</feature>
<dbReference type="RefSeq" id="WP_067526653.1">
    <property type="nucleotide sequence ID" value="NZ_JABELX010000004.1"/>
</dbReference>
<keyword evidence="3" id="KW-1185">Reference proteome</keyword>
<protein>
    <recommendedName>
        <fullName evidence="4">Secreted protein</fullName>
    </recommendedName>
</protein>
<evidence type="ECO:0000313" key="3">
    <source>
        <dbReference type="Proteomes" id="UP000586827"/>
    </source>
</evidence>
<evidence type="ECO:0000313" key="2">
    <source>
        <dbReference type="EMBL" id="NNH70479.1"/>
    </source>
</evidence>
<evidence type="ECO:0000256" key="1">
    <source>
        <dbReference type="SAM" id="SignalP"/>
    </source>
</evidence>
<accession>A0A849C6H7</accession>
<evidence type="ECO:0008006" key="4">
    <source>
        <dbReference type="Google" id="ProtNLM"/>
    </source>
</evidence>
<gene>
    <name evidence="2" type="ORF">HLB23_11495</name>
</gene>
<dbReference type="AlphaFoldDB" id="A0A849C6H7"/>
<organism evidence="2 3">
    <name type="scientific">Nocardia uniformis</name>
    <dbReference type="NCBI Taxonomy" id="53432"/>
    <lineage>
        <taxon>Bacteria</taxon>
        <taxon>Bacillati</taxon>
        <taxon>Actinomycetota</taxon>
        <taxon>Actinomycetes</taxon>
        <taxon>Mycobacteriales</taxon>
        <taxon>Nocardiaceae</taxon>
        <taxon>Nocardia</taxon>
    </lineage>
</organism>
<reference evidence="2 3" key="1">
    <citation type="submission" date="2020-05" db="EMBL/GenBank/DDBJ databases">
        <title>MicrobeNet Type strains.</title>
        <authorList>
            <person name="Nicholson A.C."/>
        </authorList>
    </citation>
    <scope>NUCLEOTIDE SEQUENCE [LARGE SCALE GENOMIC DNA]</scope>
    <source>
        <strain evidence="2 3">JCM 3224</strain>
    </source>
</reference>
<feature type="signal peptide" evidence="1">
    <location>
        <begin position="1"/>
        <end position="31"/>
    </location>
</feature>
<dbReference type="Proteomes" id="UP000586827">
    <property type="component" value="Unassembled WGS sequence"/>
</dbReference>
<sequence length="134" mass="14336">MKTITRAATRIAAIAAATGTAAIIGTGVAAADEWPVQQPNSPIQVSEVTFLTADDPNFWNPFDMRSRLSSPFGNSTRVVCTSFHGKTMECFQADQDGNPHQLKALPFNFPNITGYGNISGGTHYVYPGFIPGLS</sequence>
<proteinExistence type="predicted"/>
<dbReference type="EMBL" id="JABELX010000004">
    <property type="protein sequence ID" value="NNH70479.1"/>
    <property type="molecule type" value="Genomic_DNA"/>
</dbReference>